<dbReference type="HOGENOM" id="CLU_068049_0_0_10"/>
<dbReference type="SUPFAM" id="SSF54862">
    <property type="entry name" value="4Fe-4S ferredoxins"/>
    <property type="match status" value="1"/>
</dbReference>
<evidence type="ECO:0000313" key="5">
    <source>
        <dbReference type="EMBL" id="EHO70817.1"/>
    </source>
</evidence>
<dbReference type="PROSITE" id="PS00198">
    <property type="entry name" value="4FE4S_FER_1"/>
    <property type="match status" value="2"/>
</dbReference>
<dbReference type="Gene3D" id="3.30.70.20">
    <property type="match status" value="1"/>
</dbReference>
<feature type="domain" description="4Fe-4S ferredoxin-type" evidence="4">
    <location>
        <begin position="188"/>
        <end position="217"/>
    </location>
</feature>
<dbReference type="PATRIC" id="fig|999422.3.peg.1258"/>
<dbReference type="InterPro" id="IPR017900">
    <property type="entry name" value="4Fe4S_Fe_S_CS"/>
</dbReference>
<dbReference type="InterPro" id="IPR047964">
    <property type="entry name" value="EFR1-like"/>
</dbReference>
<dbReference type="NCBIfam" id="NF038196">
    <property type="entry name" value="ferrodoxin_EFR1"/>
    <property type="match status" value="1"/>
</dbReference>
<dbReference type="PANTHER" id="PTHR43122">
    <property type="entry name" value="FERREDOXIN SUBUNIT OF PYRUVATE:FLAVODOXIN OXIDOREDUCTASE-RELATED"/>
    <property type="match status" value="1"/>
</dbReference>
<protein>
    <recommendedName>
        <fullName evidence="4">4Fe-4S ferredoxin-type domain-containing protein</fullName>
    </recommendedName>
</protein>
<feature type="domain" description="4Fe-4S ferredoxin-type" evidence="4">
    <location>
        <begin position="218"/>
        <end position="248"/>
    </location>
</feature>
<keyword evidence="1" id="KW-0479">Metal-binding</keyword>
<evidence type="ECO:0000256" key="3">
    <source>
        <dbReference type="ARBA" id="ARBA00023014"/>
    </source>
</evidence>
<keyword evidence="3" id="KW-0411">Iron-sulfur</keyword>
<dbReference type="GO" id="GO:0046872">
    <property type="term" value="F:metal ion binding"/>
    <property type="evidence" value="ECO:0007669"/>
    <property type="project" value="UniProtKB-KW"/>
</dbReference>
<evidence type="ECO:0000259" key="4">
    <source>
        <dbReference type="PROSITE" id="PS51379"/>
    </source>
</evidence>
<dbReference type="InterPro" id="IPR017896">
    <property type="entry name" value="4Fe4S_Fe-S-bd"/>
</dbReference>
<dbReference type="Gene3D" id="3.40.50.360">
    <property type="match status" value="1"/>
</dbReference>
<dbReference type="OrthoDB" id="9813995at2"/>
<keyword evidence="2" id="KW-0408">Iron</keyword>
<proteinExistence type="predicted"/>
<gene>
    <name evidence="5" type="ORF">HMPREF9944_01218</name>
</gene>
<keyword evidence="6" id="KW-1185">Reference proteome</keyword>
<comment type="caution">
    <text evidence="5">The sequence shown here is derived from an EMBL/GenBank/DDBJ whole genome shotgun (WGS) entry which is preliminary data.</text>
</comment>
<dbReference type="AlphaFoldDB" id="H1HM24"/>
<dbReference type="EMBL" id="AGEK01000023">
    <property type="protein sequence ID" value="EHO70817.1"/>
    <property type="molecule type" value="Genomic_DNA"/>
</dbReference>
<dbReference type="RefSeq" id="WP_008565126.1">
    <property type="nucleotide sequence ID" value="NZ_JH594502.1"/>
</dbReference>
<dbReference type="SUPFAM" id="SSF52218">
    <property type="entry name" value="Flavoproteins"/>
    <property type="match status" value="1"/>
</dbReference>
<name>H1HM24_9BACT</name>
<dbReference type="STRING" id="999422.HMPREF9944_01218"/>
<dbReference type="Proteomes" id="UP000003167">
    <property type="component" value="Unassembled WGS sequence"/>
</dbReference>
<organism evidence="5 6">
    <name type="scientific">Segatella maculosa OT 289</name>
    <dbReference type="NCBI Taxonomy" id="999422"/>
    <lineage>
        <taxon>Bacteria</taxon>
        <taxon>Pseudomonadati</taxon>
        <taxon>Bacteroidota</taxon>
        <taxon>Bacteroidia</taxon>
        <taxon>Bacteroidales</taxon>
        <taxon>Prevotellaceae</taxon>
        <taxon>Segatella</taxon>
    </lineage>
</organism>
<evidence type="ECO:0000256" key="1">
    <source>
        <dbReference type="ARBA" id="ARBA00022723"/>
    </source>
</evidence>
<evidence type="ECO:0000313" key="6">
    <source>
        <dbReference type="Proteomes" id="UP000003167"/>
    </source>
</evidence>
<dbReference type="GO" id="GO:0051536">
    <property type="term" value="F:iron-sulfur cluster binding"/>
    <property type="evidence" value="ECO:0007669"/>
    <property type="project" value="UniProtKB-KW"/>
</dbReference>
<sequence length="258" mass="29060">MIFYFSGTGNSKWAALRLARATGETARFIPTAMKDQCAYTLKTAERIGFVFPVHGWRPPLIVRRFVRGLKLDAADLRSHYCYALCTAGDDIGLTMDCLNEDLACVGLQTDAAFSLKMPNSYVGLPFMDTDGKAAEAEKLRQAALQLQDYAERIVRREKGASPVHLSHWPRTNSRFLGAVFAKWLVTDKPFRVDEARCVKCGICANVCPVGNVEGGYRLRPRWKHDGSCVSCFACYHHCPHHAIEYGWATRRKGQYFLR</sequence>
<dbReference type="PANTHER" id="PTHR43122:SF1">
    <property type="entry name" value="IRON-SULFUR-BINDING PROTEIN"/>
    <property type="match status" value="1"/>
</dbReference>
<evidence type="ECO:0000256" key="2">
    <source>
        <dbReference type="ARBA" id="ARBA00023004"/>
    </source>
</evidence>
<dbReference type="InterPro" id="IPR029039">
    <property type="entry name" value="Flavoprotein-like_sf"/>
</dbReference>
<dbReference type="Pfam" id="PF13237">
    <property type="entry name" value="Fer4_10"/>
    <property type="match status" value="1"/>
</dbReference>
<accession>H1HM24</accession>
<dbReference type="PROSITE" id="PS51379">
    <property type="entry name" value="4FE4S_FER_2"/>
    <property type="match status" value="2"/>
</dbReference>
<reference evidence="5 6" key="1">
    <citation type="submission" date="2011-12" db="EMBL/GenBank/DDBJ databases">
        <title>The Genome Sequence of Prevotella maculosa OT 289.</title>
        <authorList>
            <consortium name="The Broad Institute Genome Sequencing Platform"/>
            <person name="Earl A."/>
            <person name="Ward D."/>
            <person name="Feldgarden M."/>
            <person name="Gevers D."/>
            <person name="Izard J."/>
            <person name="Blanton J.M."/>
            <person name="Mathney J."/>
            <person name="Tanner A.C."/>
            <person name="Dewhirst F.E."/>
            <person name="Young S.K."/>
            <person name="Zeng Q."/>
            <person name="Gargeya S."/>
            <person name="Fitzgerald M."/>
            <person name="Haas B."/>
            <person name="Abouelleil A."/>
            <person name="Alvarado L."/>
            <person name="Arachchi H.M."/>
            <person name="Berlin A."/>
            <person name="Chapman S.B."/>
            <person name="Gearin G."/>
            <person name="Goldberg J."/>
            <person name="Griggs A."/>
            <person name="Gujja S."/>
            <person name="Hansen M."/>
            <person name="Heiman D."/>
            <person name="Howarth C."/>
            <person name="Larimer J."/>
            <person name="Lui A."/>
            <person name="MacDonald P.J.P."/>
            <person name="McCowen C."/>
            <person name="Montmayeur A."/>
            <person name="Murphy C."/>
            <person name="Neiman D."/>
            <person name="Pearson M."/>
            <person name="Priest M."/>
            <person name="Roberts A."/>
            <person name="Saif S."/>
            <person name="Shea T."/>
            <person name="Sisk P."/>
            <person name="Stolte C."/>
            <person name="Sykes S."/>
            <person name="Wortman J."/>
            <person name="Nusbaum C."/>
            <person name="Birren B."/>
        </authorList>
    </citation>
    <scope>NUCLEOTIDE SEQUENCE [LARGE SCALE GENOMIC DNA]</scope>
    <source>
        <strain evidence="5 6">OT 289</strain>
    </source>
</reference>